<gene>
    <name evidence="11" type="ORF">UFOPK1788_00576</name>
</gene>
<dbReference type="InterPro" id="IPR036388">
    <property type="entry name" value="WH-like_DNA-bd_sf"/>
</dbReference>
<dbReference type="GO" id="GO:0045892">
    <property type="term" value="P:negative regulation of DNA-templated transcription"/>
    <property type="evidence" value="ECO:0007669"/>
    <property type="project" value="TreeGrafter"/>
</dbReference>
<evidence type="ECO:0000256" key="9">
    <source>
        <dbReference type="ARBA" id="ARBA00023163"/>
    </source>
</evidence>
<accession>A0A6J6FS47</accession>
<dbReference type="Gene3D" id="1.10.10.10">
    <property type="entry name" value="Winged helix-like DNA-binding domain superfamily/Winged helix DNA-binding domain"/>
    <property type="match status" value="1"/>
</dbReference>
<evidence type="ECO:0000256" key="1">
    <source>
        <dbReference type="ARBA" id="ARBA00004496"/>
    </source>
</evidence>
<evidence type="ECO:0000256" key="3">
    <source>
        <dbReference type="ARBA" id="ARBA00011738"/>
    </source>
</evidence>
<evidence type="ECO:0000256" key="5">
    <source>
        <dbReference type="ARBA" id="ARBA00022491"/>
    </source>
</evidence>
<keyword evidence="6" id="KW-0408">Iron</keyword>
<keyword evidence="8" id="KW-0238">DNA-binding</keyword>
<dbReference type="AlphaFoldDB" id="A0A6J6FS47"/>
<dbReference type="GO" id="GO:0046914">
    <property type="term" value="F:transition metal ion binding"/>
    <property type="evidence" value="ECO:0007669"/>
    <property type="project" value="InterPro"/>
</dbReference>
<dbReference type="InterPro" id="IPR036390">
    <property type="entry name" value="WH_DNA-bd_sf"/>
</dbReference>
<dbReference type="InterPro" id="IPR008988">
    <property type="entry name" value="Transcriptional_repressor_C"/>
</dbReference>
<evidence type="ECO:0000256" key="4">
    <source>
        <dbReference type="ARBA" id="ARBA00022490"/>
    </source>
</evidence>
<keyword evidence="4" id="KW-0963">Cytoplasm</keyword>
<dbReference type="GO" id="GO:0003677">
    <property type="term" value="F:DNA binding"/>
    <property type="evidence" value="ECO:0007669"/>
    <property type="project" value="UniProtKB-KW"/>
</dbReference>
<feature type="domain" description="HTH dtxR-type" evidence="10">
    <location>
        <begin position="1"/>
        <end position="65"/>
    </location>
</feature>
<evidence type="ECO:0000256" key="6">
    <source>
        <dbReference type="ARBA" id="ARBA00023004"/>
    </source>
</evidence>
<dbReference type="SUPFAM" id="SSF46785">
    <property type="entry name" value="Winged helix' DNA-binding domain"/>
    <property type="match status" value="1"/>
</dbReference>
<keyword evidence="5" id="KW-0678">Repressor</keyword>
<evidence type="ECO:0000259" key="10">
    <source>
        <dbReference type="PROSITE" id="PS50944"/>
    </source>
</evidence>
<dbReference type="Gene3D" id="2.30.30.90">
    <property type="match status" value="1"/>
</dbReference>
<sequence>MSDLIDTTEMYLKCILEMVEDDVIPTRSKLVTRLGQAAPSVSQTVERMTRENLLSLDDNRQIVLSKHGMERAVSVMRKHRIAESFLFYELGFGWAQCHEEACRWEHVMGDEAEAKMLDKLEGKPNPYGNPIPGLATRASTGGVSSTEILHEYSGEVDSVSTTIHSLGEQLQVEESLLEQFDTAGVRPGQAVTLSRTDGFVRITSQAGAIDLSDDAAQHLFVTR</sequence>
<dbReference type="InterPro" id="IPR001367">
    <property type="entry name" value="Fe_dep_repressor"/>
</dbReference>
<dbReference type="PANTHER" id="PTHR33238:SF10">
    <property type="entry name" value="IRON-DEPENDENT REPRESSOR IDER"/>
    <property type="match status" value="1"/>
</dbReference>
<dbReference type="InterPro" id="IPR050536">
    <property type="entry name" value="DtxR_MntR_Metal-Reg"/>
</dbReference>
<proteinExistence type="inferred from homology"/>
<keyword evidence="9" id="KW-0804">Transcription</keyword>
<dbReference type="InterPro" id="IPR040767">
    <property type="entry name" value="DtxR/IdeR_SH3"/>
</dbReference>
<dbReference type="InterPro" id="IPR022687">
    <property type="entry name" value="HTH_DTXR"/>
</dbReference>
<dbReference type="Pfam" id="PF18357">
    <property type="entry name" value="DtxR"/>
    <property type="match status" value="1"/>
</dbReference>
<evidence type="ECO:0000313" key="11">
    <source>
        <dbReference type="EMBL" id="CAB4591886.1"/>
    </source>
</evidence>
<dbReference type="Pfam" id="PF01325">
    <property type="entry name" value="Fe_dep_repress"/>
    <property type="match status" value="1"/>
</dbReference>
<name>A0A6J6FS47_9ZZZZ</name>
<dbReference type="GO" id="GO:0046983">
    <property type="term" value="F:protein dimerization activity"/>
    <property type="evidence" value="ECO:0007669"/>
    <property type="project" value="InterPro"/>
</dbReference>
<dbReference type="SUPFAM" id="SSF50037">
    <property type="entry name" value="C-terminal domain of transcriptional repressors"/>
    <property type="match status" value="1"/>
</dbReference>
<organism evidence="11">
    <name type="scientific">freshwater metagenome</name>
    <dbReference type="NCBI Taxonomy" id="449393"/>
    <lineage>
        <taxon>unclassified sequences</taxon>
        <taxon>metagenomes</taxon>
        <taxon>ecological metagenomes</taxon>
    </lineage>
</organism>
<dbReference type="GO" id="GO:0005737">
    <property type="term" value="C:cytoplasm"/>
    <property type="evidence" value="ECO:0007669"/>
    <property type="project" value="UniProtKB-SubCell"/>
</dbReference>
<dbReference type="GO" id="GO:0003700">
    <property type="term" value="F:DNA-binding transcription factor activity"/>
    <property type="evidence" value="ECO:0007669"/>
    <property type="project" value="InterPro"/>
</dbReference>
<dbReference type="PANTHER" id="PTHR33238">
    <property type="entry name" value="IRON (METAL) DEPENDENT REPRESSOR, DTXR FAMILY"/>
    <property type="match status" value="1"/>
</dbReference>
<protein>
    <submittedName>
        <fullName evidence="11">Unannotated protein</fullName>
    </submittedName>
</protein>
<comment type="subunit">
    <text evidence="3">Homodimer.</text>
</comment>
<comment type="similarity">
    <text evidence="2">Belongs to the DtxR/MntR family.</text>
</comment>
<dbReference type="InterPro" id="IPR038157">
    <property type="entry name" value="FeoA_core_dom"/>
</dbReference>
<dbReference type="SUPFAM" id="SSF47979">
    <property type="entry name" value="Iron-dependent repressor protein, dimerization domain"/>
    <property type="match status" value="1"/>
</dbReference>
<keyword evidence="7" id="KW-0805">Transcription regulation</keyword>
<dbReference type="SMART" id="SM00529">
    <property type="entry name" value="HTH_DTXR"/>
    <property type="match status" value="1"/>
</dbReference>
<dbReference type="InterPro" id="IPR036421">
    <property type="entry name" value="Fe_dep_repressor_sf"/>
</dbReference>
<dbReference type="PROSITE" id="PS50944">
    <property type="entry name" value="HTH_DTXR"/>
    <property type="match status" value="1"/>
</dbReference>
<evidence type="ECO:0000256" key="2">
    <source>
        <dbReference type="ARBA" id="ARBA00007871"/>
    </source>
</evidence>
<comment type="subcellular location">
    <subcellularLocation>
        <location evidence="1">Cytoplasm</location>
    </subcellularLocation>
</comment>
<reference evidence="11" key="1">
    <citation type="submission" date="2020-05" db="EMBL/GenBank/DDBJ databases">
        <authorList>
            <person name="Chiriac C."/>
            <person name="Salcher M."/>
            <person name="Ghai R."/>
            <person name="Kavagutti S V."/>
        </authorList>
    </citation>
    <scope>NUCLEOTIDE SEQUENCE</scope>
</reference>
<evidence type="ECO:0000256" key="7">
    <source>
        <dbReference type="ARBA" id="ARBA00023015"/>
    </source>
</evidence>
<dbReference type="InterPro" id="IPR022689">
    <property type="entry name" value="Iron_dep_repressor"/>
</dbReference>
<dbReference type="Pfam" id="PF02742">
    <property type="entry name" value="Fe_dep_repr_C"/>
    <property type="match status" value="1"/>
</dbReference>
<dbReference type="EMBL" id="CAEZUE010000059">
    <property type="protein sequence ID" value="CAB4591886.1"/>
    <property type="molecule type" value="Genomic_DNA"/>
</dbReference>
<evidence type="ECO:0000256" key="8">
    <source>
        <dbReference type="ARBA" id="ARBA00023125"/>
    </source>
</evidence>